<dbReference type="OMA" id="SQEQSYF"/>
<evidence type="ECO:0000313" key="2">
    <source>
        <dbReference type="EMBL" id="EAT43664.1"/>
    </source>
</evidence>
<proteinExistence type="predicted"/>
<keyword evidence="1" id="KW-0732">Signal</keyword>
<evidence type="ECO:0000313" key="3">
    <source>
        <dbReference type="Proteomes" id="UP000682892"/>
    </source>
</evidence>
<feature type="chain" id="PRO_5036493052" evidence="1">
    <location>
        <begin position="26"/>
        <end position="122"/>
    </location>
</feature>
<dbReference type="KEGG" id="aag:5565656"/>
<protein>
    <submittedName>
        <fullName evidence="2">AAEL004915-PA</fullName>
    </submittedName>
</protein>
<dbReference type="Proteomes" id="UP000682892">
    <property type="component" value="Chromosome 2"/>
</dbReference>
<dbReference type="AlphaFoldDB" id="A0A1S4F903"/>
<feature type="signal peptide" evidence="1">
    <location>
        <begin position="1"/>
        <end position="25"/>
    </location>
</feature>
<reference evidence="2" key="1">
    <citation type="submission" date="2005-10" db="EMBL/GenBank/DDBJ databases">
        <authorList>
            <person name="Loftus B.J."/>
            <person name="Nene V.M."/>
            <person name="Hannick L.I."/>
            <person name="Bidwell S."/>
            <person name="Haas B."/>
            <person name="Amedeo P."/>
            <person name="Orvis J."/>
            <person name="Wortman J.R."/>
            <person name="White O.R."/>
            <person name="Salzberg S."/>
            <person name="Shumway M."/>
            <person name="Koo H."/>
            <person name="Zhao Y."/>
            <person name="Holmes M."/>
            <person name="Miller J."/>
            <person name="Schatz M."/>
            <person name="Pop M."/>
            <person name="Pai G."/>
            <person name="Utterback T."/>
            <person name="Rogers Y.-H."/>
            <person name="Kravitz S."/>
            <person name="Fraser C.M."/>
        </authorList>
    </citation>
    <scope>NUCLEOTIDE SEQUENCE</scope>
    <source>
        <strain evidence="2">Liverpool</strain>
    </source>
</reference>
<sequence length="122" mass="13563">MSLNVRLVGLVVVMLFGIQHNRVAAYQDAFTTTELSYSFGRRADADVLCFEKQLVKGTTLPATISQTQATNIRYITLVADKYYKDGFRATVTPALPVMATNVRVDGKPVLPYSILIQFWCAP</sequence>
<dbReference type="OrthoDB" id="7730812at2759"/>
<reference evidence="2" key="2">
    <citation type="journal article" date="2007" name="Science">
        <title>Genome sequence of Aedes aegypti, a major arbovirus vector.</title>
        <authorList>
            <person name="Nene V."/>
            <person name="Wortman J.R."/>
            <person name="Lawson D."/>
            <person name="Haas B."/>
            <person name="Kodira C."/>
            <person name="Tu Z.J."/>
            <person name="Loftus B."/>
            <person name="Xi Z."/>
            <person name="Megy K."/>
            <person name="Grabherr M."/>
            <person name="Ren Q."/>
            <person name="Zdobnov E.M."/>
            <person name="Lobo N.F."/>
            <person name="Campbell K.S."/>
            <person name="Brown S.E."/>
            <person name="Bonaldo M.F."/>
            <person name="Zhu J."/>
            <person name="Sinkins S.P."/>
            <person name="Hogenkamp D.G."/>
            <person name="Amedeo P."/>
            <person name="Arensburger P."/>
            <person name="Atkinson P.W."/>
            <person name="Bidwell S."/>
            <person name="Biedler J."/>
            <person name="Birney E."/>
            <person name="Bruggner R.V."/>
            <person name="Costas J."/>
            <person name="Coy M.R."/>
            <person name="Crabtree J."/>
            <person name="Crawford M."/>
            <person name="Debruyn B."/>
            <person name="Decaprio D."/>
            <person name="Eiglmeier K."/>
            <person name="Eisenstadt E."/>
            <person name="El-Dorry H."/>
            <person name="Gelbart W.M."/>
            <person name="Gomes S.L."/>
            <person name="Hammond M."/>
            <person name="Hannick L.I."/>
            <person name="Hogan J.R."/>
            <person name="Holmes M.H."/>
            <person name="Jaffe D."/>
            <person name="Johnston J.S."/>
            <person name="Kennedy R.C."/>
            <person name="Koo H."/>
            <person name="Kravitz S."/>
            <person name="Kriventseva E.V."/>
            <person name="Kulp D."/>
            <person name="Labutti K."/>
            <person name="Lee E."/>
            <person name="Li S."/>
            <person name="Lovin D.D."/>
            <person name="Mao C."/>
            <person name="Mauceli E."/>
            <person name="Menck C.F."/>
            <person name="Miller J.R."/>
            <person name="Montgomery P."/>
            <person name="Mori A."/>
            <person name="Nascimento A.L."/>
            <person name="Naveira H.F."/>
            <person name="Nusbaum C."/>
            <person name="O'leary S."/>
            <person name="Orvis J."/>
            <person name="Pertea M."/>
            <person name="Quesneville H."/>
            <person name="Reidenbach K.R."/>
            <person name="Rogers Y.H."/>
            <person name="Roth C.W."/>
            <person name="Schneider J.R."/>
            <person name="Schatz M."/>
            <person name="Shumway M."/>
            <person name="Stanke M."/>
            <person name="Stinson E.O."/>
            <person name="Tubio J.M."/>
            <person name="Vanzee J.P."/>
            <person name="Verjovski-Almeida S."/>
            <person name="Werner D."/>
            <person name="White O."/>
            <person name="Wyder S."/>
            <person name="Zeng Q."/>
            <person name="Zhao Q."/>
            <person name="Zhao Y."/>
            <person name="Hill C.A."/>
            <person name="Raikhel A.S."/>
            <person name="Soares M.B."/>
            <person name="Knudson D.L."/>
            <person name="Lee N.H."/>
            <person name="Galagan J."/>
            <person name="Salzberg S.L."/>
            <person name="Paulsen I.T."/>
            <person name="Dimopoulos G."/>
            <person name="Collins F.H."/>
            <person name="Birren B."/>
            <person name="Fraser-Liggett C.M."/>
            <person name="Severson D.W."/>
        </authorList>
    </citation>
    <scope>NUCLEOTIDE SEQUENCE [LARGE SCALE GENOMIC DNA]</scope>
    <source>
        <strain evidence="2">Liverpool</strain>
    </source>
</reference>
<dbReference type="HOGENOM" id="CLU_2028589_0_0_1"/>
<organism evidence="2 3">
    <name type="scientific">Aedes aegypti</name>
    <name type="common">Yellowfever mosquito</name>
    <name type="synonym">Culex aegypti</name>
    <dbReference type="NCBI Taxonomy" id="7159"/>
    <lineage>
        <taxon>Eukaryota</taxon>
        <taxon>Metazoa</taxon>
        <taxon>Ecdysozoa</taxon>
        <taxon>Arthropoda</taxon>
        <taxon>Hexapoda</taxon>
        <taxon>Insecta</taxon>
        <taxon>Pterygota</taxon>
        <taxon>Neoptera</taxon>
        <taxon>Endopterygota</taxon>
        <taxon>Diptera</taxon>
        <taxon>Nematocera</taxon>
        <taxon>Culicoidea</taxon>
        <taxon>Culicidae</taxon>
        <taxon>Culicinae</taxon>
        <taxon>Aedini</taxon>
        <taxon>Aedes</taxon>
        <taxon>Stegomyia</taxon>
    </lineage>
</organism>
<evidence type="ECO:0000256" key="1">
    <source>
        <dbReference type="SAM" id="SignalP"/>
    </source>
</evidence>
<accession>A0A1S4F903</accession>
<name>A0A1S4F903_AEDAE</name>
<dbReference type="EMBL" id="CH477319">
    <property type="protein sequence ID" value="EAT43664.1"/>
    <property type="molecule type" value="Genomic_DNA"/>
</dbReference>
<reference evidence="2" key="3">
    <citation type="submission" date="2012-09" db="EMBL/GenBank/DDBJ databases">
        <authorList>
            <consortium name="VectorBase"/>
        </authorList>
    </citation>
    <scope>NUCLEOTIDE SEQUENCE</scope>
    <source>
        <strain evidence="2">Liverpool</strain>
    </source>
</reference>
<gene>
    <name evidence="2" type="ORF">AaeL_AAEL004915</name>
</gene>